<protein>
    <submittedName>
        <fullName evidence="3">DUF4030 domain-containing protein</fullName>
    </submittedName>
</protein>
<dbReference type="Proteomes" id="UP000308744">
    <property type="component" value="Unassembled WGS sequence"/>
</dbReference>
<feature type="coiled-coil region" evidence="1">
    <location>
        <begin position="218"/>
        <end position="245"/>
    </location>
</feature>
<keyword evidence="4" id="KW-1185">Reference proteome</keyword>
<evidence type="ECO:0000256" key="1">
    <source>
        <dbReference type="SAM" id="Coils"/>
    </source>
</evidence>
<dbReference type="AlphaFoldDB" id="A0A4U2ZE84"/>
<evidence type="ECO:0000313" key="3">
    <source>
        <dbReference type="EMBL" id="TKI72719.1"/>
    </source>
</evidence>
<keyword evidence="2" id="KW-0472">Membrane</keyword>
<sequence length="349" mass="40314">MKSLDEQFSEMREELKLTEKSKDQLKRKILQNVHKRKKHHTNQYVWIAVAVCMILMLTSPIFSPTMARIAERILPISITPSYSDGQSNADLISQLAELVKREGYSFNSVGITPSPYTIEISLILKDSTLKQATEDLEPKITNYLYENGYDQYELKISEGTEAQIPPKTKEDDTYEKVREIVKEVFSAYGYAKEADYELAGLQETWFSNIVSIDMPDHIEESNEIVEDIEKEIEAQDLKIKDIEVSTFNLKHRQQDNRWGYISTDIYNAMAGKSTYQVTGLSYKVRKGHSYVSIKTDFEQPPSEEIIEKIELAVQDYLALPDTKEVIQDDKYTIQFLLKNDEQSFIKITN</sequence>
<evidence type="ECO:0000256" key="2">
    <source>
        <dbReference type="SAM" id="Phobius"/>
    </source>
</evidence>
<keyword evidence="2" id="KW-1133">Transmembrane helix</keyword>
<keyword evidence="1" id="KW-0175">Coiled coil</keyword>
<proteinExistence type="predicted"/>
<keyword evidence="2" id="KW-0812">Transmembrane</keyword>
<dbReference type="EMBL" id="SZPU01000001">
    <property type="protein sequence ID" value="TKI72719.1"/>
    <property type="molecule type" value="Genomic_DNA"/>
</dbReference>
<evidence type="ECO:0000313" key="4">
    <source>
        <dbReference type="Proteomes" id="UP000308744"/>
    </source>
</evidence>
<accession>A0A4U2ZE84</accession>
<comment type="caution">
    <text evidence="3">The sequence shown here is derived from an EMBL/GenBank/DDBJ whole genome shotgun (WGS) entry which is preliminary data.</text>
</comment>
<feature type="coiled-coil region" evidence="1">
    <location>
        <begin position="1"/>
        <end position="28"/>
    </location>
</feature>
<organism evidence="3 4">
    <name type="scientific">Lysinibacillus mangiferihumi</name>
    <dbReference type="NCBI Taxonomy" id="1130819"/>
    <lineage>
        <taxon>Bacteria</taxon>
        <taxon>Bacillati</taxon>
        <taxon>Bacillota</taxon>
        <taxon>Bacilli</taxon>
        <taxon>Bacillales</taxon>
        <taxon>Bacillaceae</taxon>
        <taxon>Lysinibacillus</taxon>
    </lineage>
</organism>
<gene>
    <name evidence="3" type="ORF">FC756_00020</name>
</gene>
<reference evidence="3 4" key="1">
    <citation type="submission" date="2019-04" db="EMBL/GenBank/DDBJ databases">
        <title>Lysinibacillus genome sequencing.</title>
        <authorList>
            <person name="Dunlap C."/>
        </authorList>
    </citation>
    <scope>NUCLEOTIDE SEQUENCE [LARGE SCALE GENOMIC DNA]</scope>
    <source>
        <strain evidence="3 4">CCTCC AB 2010389</strain>
    </source>
</reference>
<dbReference type="RefSeq" id="WP_107897148.1">
    <property type="nucleotide sequence ID" value="NZ_PYWM01000032.1"/>
</dbReference>
<feature type="transmembrane region" description="Helical" evidence="2">
    <location>
        <begin position="44"/>
        <end position="62"/>
    </location>
</feature>
<name>A0A4U2ZE84_9BACI</name>